<proteinExistence type="predicted"/>
<organism evidence="3 4">
    <name type="scientific">Thermacetogenium phaeum (strain ATCC BAA-254 / DSM 26808 / PB)</name>
    <dbReference type="NCBI Taxonomy" id="1089553"/>
    <lineage>
        <taxon>Bacteria</taxon>
        <taxon>Bacillati</taxon>
        <taxon>Bacillota</taxon>
        <taxon>Clostridia</taxon>
        <taxon>Thermoanaerobacterales</taxon>
        <taxon>Thermoanaerobacteraceae</taxon>
        <taxon>Thermacetogenium</taxon>
    </lineage>
</organism>
<dbReference type="KEGG" id="tpz:Tph_c19090"/>
<dbReference type="OrthoDB" id="9771932at2"/>
<name>K4LJG7_THEPS</name>
<dbReference type="PANTHER" id="PTHR21240">
    <property type="entry name" value="2-AMINO-3-CARBOXYLMUCONATE-6-SEMIALDEHYDE DECARBOXYLASE"/>
    <property type="match status" value="1"/>
</dbReference>
<dbReference type="PANTHER" id="PTHR21240:SF28">
    <property type="entry name" value="ISO-OROTATE DECARBOXYLASE (EUROFUNG)"/>
    <property type="match status" value="1"/>
</dbReference>
<dbReference type="GO" id="GO:0019748">
    <property type="term" value="P:secondary metabolic process"/>
    <property type="evidence" value="ECO:0007669"/>
    <property type="project" value="TreeGrafter"/>
</dbReference>
<dbReference type="EC" id="3.5.1.-" evidence="3"/>
<keyword evidence="4" id="KW-1185">Reference proteome</keyword>
<dbReference type="AlphaFoldDB" id="K4LJG7"/>
<dbReference type="Proteomes" id="UP000000467">
    <property type="component" value="Chromosome"/>
</dbReference>
<dbReference type="InterPro" id="IPR006680">
    <property type="entry name" value="Amidohydro-rel"/>
</dbReference>
<dbReference type="CDD" id="cd01292">
    <property type="entry name" value="metallo-dependent_hydrolases"/>
    <property type="match status" value="1"/>
</dbReference>
<dbReference type="EMBL" id="CP003732">
    <property type="protein sequence ID" value="AFV12105.1"/>
    <property type="molecule type" value="Genomic_DNA"/>
</dbReference>
<evidence type="ECO:0000256" key="1">
    <source>
        <dbReference type="ARBA" id="ARBA00023239"/>
    </source>
</evidence>
<protein>
    <submittedName>
        <fullName evidence="3">Amidohydrolase 2</fullName>
        <ecNumber evidence="3">3.5.1.-</ecNumber>
    </submittedName>
</protein>
<dbReference type="GO" id="GO:0016787">
    <property type="term" value="F:hydrolase activity"/>
    <property type="evidence" value="ECO:0007669"/>
    <property type="project" value="UniProtKB-KW"/>
</dbReference>
<feature type="domain" description="Amidohydrolase-related" evidence="2">
    <location>
        <begin position="3"/>
        <end position="262"/>
    </location>
</feature>
<dbReference type="GO" id="GO:0005737">
    <property type="term" value="C:cytoplasm"/>
    <property type="evidence" value="ECO:0007669"/>
    <property type="project" value="TreeGrafter"/>
</dbReference>
<reference evidence="3 4" key="1">
    <citation type="journal article" date="2012" name="BMC Genomics">
        <title>Genome-guided analysis of physiological and morphological traits of the fermentative acetate oxidizer Thermacetogenium phaeum.</title>
        <authorList>
            <person name="Oehler D."/>
            <person name="Poehlein A."/>
            <person name="Leimbach A."/>
            <person name="Muller N."/>
            <person name="Daniel R."/>
            <person name="Gottschalk G."/>
            <person name="Schink B."/>
        </authorList>
    </citation>
    <scope>NUCLEOTIDE SEQUENCE [LARGE SCALE GENOMIC DNA]</scope>
    <source>
        <strain evidence="4">ATCC BAA-254 / DSM 26808 / PB</strain>
    </source>
</reference>
<evidence type="ECO:0000313" key="3">
    <source>
        <dbReference type="EMBL" id="AFV12105.1"/>
    </source>
</evidence>
<dbReference type="eggNOG" id="COG2159">
    <property type="taxonomic scope" value="Bacteria"/>
</dbReference>
<gene>
    <name evidence="3" type="ordered locus">Tph_c19090</name>
</gene>
<evidence type="ECO:0000259" key="2">
    <source>
        <dbReference type="Pfam" id="PF04909"/>
    </source>
</evidence>
<dbReference type="Gene3D" id="3.20.20.140">
    <property type="entry name" value="Metal-dependent hydrolases"/>
    <property type="match status" value="1"/>
</dbReference>
<evidence type="ECO:0000313" key="4">
    <source>
        <dbReference type="Proteomes" id="UP000000467"/>
    </source>
</evidence>
<dbReference type="HOGENOM" id="CLU_044590_0_1_9"/>
<dbReference type="Pfam" id="PF04909">
    <property type="entry name" value="Amidohydro_2"/>
    <property type="match status" value="1"/>
</dbReference>
<accession>K4LJG7</accession>
<sequence length="262" mass="29162">MIIDVHTHCFPDELAPRAIPLLAQKAGIPAYTDGTIKALKKSMRDSGVDISVLQPVATKPSQTATINRWAAGVQDQNIITFGTIHPDYPNWQEEIKWLASAGIKGVKFHPDYQDYYVDDPGVFPIYEELFKQGMIVLFHAGIDVGLPDPCHCPPSRLKKVLDAFPGACIIAAHMGGYDYWDEVEEYLLGRDIYFDTSYSITDLGPEAIKRIIRGHGVQKILFGSDSPWGHQKSEISLIKSIGLKKTEIAMILGDNAKRLLRL</sequence>
<dbReference type="RefSeq" id="WP_015050982.1">
    <property type="nucleotide sequence ID" value="NC_018870.1"/>
</dbReference>
<dbReference type="GO" id="GO:0016831">
    <property type="term" value="F:carboxy-lyase activity"/>
    <property type="evidence" value="ECO:0007669"/>
    <property type="project" value="InterPro"/>
</dbReference>
<dbReference type="InterPro" id="IPR032465">
    <property type="entry name" value="ACMSD"/>
</dbReference>
<dbReference type="SUPFAM" id="SSF51556">
    <property type="entry name" value="Metallo-dependent hydrolases"/>
    <property type="match status" value="1"/>
</dbReference>
<keyword evidence="1" id="KW-0456">Lyase</keyword>
<dbReference type="InterPro" id="IPR032466">
    <property type="entry name" value="Metal_Hydrolase"/>
</dbReference>
<keyword evidence="3" id="KW-0378">Hydrolase</keyword>